<dbReference type="Proteomes" id="UP000886523">
    <property type="component" value="Unassembled WGS sequence"/>
</dbReference>
<dbReference type="OrthoDB" id="630188at2759"/>
<dbReference type="Gene3D" id="3.60.21.10">
    <property type="match status" value="1"/>
</dbReference>
<gene>
    <name evidence="2" type="ORF">BS47DRAFT_1482880</name>
</gene>
<protein>
    <submittedName>
        <fullName evidence="2">Uncharacterized protein</fullName>
    </submittedName>
</protein>
<dbReference type="InterPro" id="IPR029052">
    <property type="entry name" value="Metallo-depent_PP-like"/>
</dbReference>
<evidence type="ECO:0000313" key="3">
    <source>
        <dbReference type="Proteomes" id="UP000886523"/>
    </source>
</evidence>
<sequence>MKPMFFWVRAKLRGPESQTPECKHKSRPRSVRFLSQIKILRLIPPLPLSSMSLDELSNRRGRSVWEEFYASSALFLSQGLYNASVFQLAPSSSIEPISIVCISDTHNVHGSLPPLPSGDILLRVGDLTQSESSVLLIINGRNIKVYGSPMTSIYGSWAFQVSSRFCLPYSSSTRLHPTPNLSAVPDLVSRANSDSHPLPLSTLSTPISPVTHSRFPSHTAPMQTPHVRVNPPADPVSRPRLLPPLFSSADHGVSLRVQ</sequence>
<feature type="region of interest" description="Disordered" evidence="1">
    <location>
        <begin position="194"/>
        <end position="244"/>
    </location>
</feature>
<reference evidence="2" key="1">
    <citation type="journal article" date="2020" name="Nat. Commun.">
        <title>Large-scale genome sequencing of mycorrhizal fungi provides insights into the early evolution of symbiotic traits.</title>
        <authorList>
            <person name="Miyauchi S."/>
            <person name="Kiss E."/>
            <person name="Kuo A."/>
            <person name="Drula E."/>
            <person name="Kohler A."/>
            <person name="Sanchez-Garcia M."/>
            <person name="Morin E."/>
            <person name="Andreopoulos B."/>
            <person name="Barry K.W."/>
            <person name="Bonito G."/>
            <person name="Buee M."/>
            <person name="Carver A."/>
            <person name="Chen C."/>
            <person name="Cichocki N."/>
            <person name="Clum A."/>
            <person name="Culley D."/>
            <person name="Crous P.W."/>
            <person name="Fauchery L."/>
            <person name="Girlanda M."/>
            <person name="Hayes R.D."/>
            <person name="Keri Z."/>
            <person name="LaButti K."/>
            <person name="Lipzen A."/>
            <person name="Lombard V."/>
            <person name="Magnuson J."/>
            <person name="Maillard F."/>
            <person name="Murat C."/>
            <person name="Nolan M."/>
            <person name="Ohm R.A."/>
            <person name="Pangilinan J."/>
            <person name="Pereira M.F."/>
            <person name="Perotto S."/>
            <person name="Peter M."/>
            <person name="Pfister S."/>
            <person name="Riley R."/>
            <person name="Sitrit Y."/>
            <person name="Stielow J.B."/>
            <person name="Szollosi G."/>
            <person name="Zifcakova L."/>
            <person name="Stursova M."/>
            <person name="Spatafora J.W."/>
            <person name="Tedersoo L."/>
            <person name="Vaario L.M."/>
            <person name="Yamada A."/>
            <person name="Yan M."/>
            <person name="Wang P."/>
            <person name="Xu J."/>
            <person name="Bruns T."/>
            <person name="Baldrian P."/>
            <person name="Vilgalys R."/>
            <person name="Dunand C."/>
            <person name="Henrissat B."/>
            <person name="Grigoriev I.V."/>
            <person name="Hibbett D."/>
            <person name="Nagy L.G."/>
            <person name="Martin F.M."/>
        </authorList>
    </citation>
    <scope>NUCLEOTIDE SEQUENCE</scope>
    <source>
        <strain evidence="2">UP504</strain>
    </source>
</reference>
<proteinExistence type="predicted"/>
<accession>A0A9P6B550</accession>
<organism evidence="2 3">
    <name type="scientific">Hydnum rufescens UP504</name>
    <dbReference type="NCBI Taxonomy" id="1448309"/>
    <lineage>
        <taxon>Eukaryota</taxon>
        <taxon>Fungi</taxon>
        <taxon>Dikarya</taxon>
        <taxon>Basidiomycota</taxon>
        <taxon>Agaricomycotina</taxon>
        <taxon>Agaricomycetes</taxon>
        <taxon>Cantharellales</taxon>
        <taxon>Hydnaceae</taxon>
        <taxon>Hydnum</taxon>
    </lineage>
</organism>
<name>A0A9P6B550_9AGAM</name>
<evidence type="ECO:0000256" key="1">
    <source>
        <dbReference type="SAM" id="MobiDB-lite"/>
    </source>
</evidence>
<keyword evidence="3" id="KW-1185">Reference proteome</keyword>
<evidence type="ECO:0000313" key="2">
    <source>
        <dbReference type="EMBL" id="KAF9517908.1"/>
    </source>
</evidence>
<comment type="caution">
    <text evidence="2">The sequence shown here is derived from an EMBL/GenBank/DDBJ whole genome shotgun (WGS) entry which is preliminary data.</text>
</comment>
<dbReference type="EMBL" id="MU128928">
    <property type="protein sequence ID" value="KAF9517908.1"/>
    <property type="molecule type" value="Genomic_DNA"/>
</dbReference>
<dbReference type="AlphaFoldDB" id="A0A9P6B550"/>
<feature type="compositionally biased region" description="Polar residues" evidence="1">
    <location>
        <begin position="194"/>
        <end position="222"/>
    </location>
</feature>